<feature type="domain" description="AMP-dependent synthetase/ligase" evidence="1">
    <location>
        <begin position="67"/>
        <end position="270"/>
    </location>
</feature>
<reference evidence="3" key="1">
    <citation type="submission" date="2016-10" db="EMBL/GenBank/DDBJ databases">
        <authorList>
            <person name="Varghese N."/>
            <person name="Submissions S."/>
        </authorList>
    </citation>
    <scope>NUCLEOTIDE SEQUENCE [LARGE SCALE GENOMIC DNA]</scope>
    <source>
        <strain evidence="3">CGMCC 4.3530</strain>
    </source>
</reference>
<dbReference type="Pfam" id="PF00501">
    <property type="entry name" value="AMP-binding"/>
    <property type="match status" value="1"/>
</dbReference>
<keyword evidence="2" id="KW-0436">Ligase</keyword>
<dbReference type="SUPFAM" id="SSF56801">
    <property type="entry name" value="Acetyl-CoA synthetase-like"/>
    <property type="match status" value="1"/>
</dbReference>
<sequence>MMLEPDLTELVDFARRNSPYYRDLYAGVATDGPIRAEDLPIVEHTGFWKANTVKDNRVLTARHDDGVVFKTGGTTNSPKLTVYTRAELHAMARLQGDGYAAAGLRTGDRVANLFYAGELYAGFLFNVLCLQETCVPVVHLPIAGSPSPEVMADLIIEQEATVLLATPTTASQVASRLTARGDSAPAVHLFLFGGEAFYEDQRRLITEAFPNAVVRSLGYASVDAGVLAAPVQDEPDARVHRVHRLHKLVEIVDDETGDPIREPGRPGRLLATDLVRRLMPLIRYPVGDRAAWVDYDDRRFRLLGRADDGARVGSVTVYLEDLRVVIEELAGDQPIAGFQVVQRRRDSKDELVLRIGGQVDDPQPLAEAISARFEGLRPMFGEHVRAGLINPLVVEFVPADMIKVNPRSGKIVRLLDERVAP</sequence>
<evidence type="ECO:0000313" key="2">
    <source>
        <dbReference type="EMBL" id="SDZ49650.1"/>
    </source>
</evidence>
<dbReference type="Gene3D" id="3.40.50.12780">
    <property type="entry name" value="N-terminal domain of ligase-like"/>
    <property type="match status" value="1"/>
</dbReference>
<accession>A0A1H3THR7</accession>
<evidence type="ECO:0000259" key="1">
    <source>
        <dbReference type="Pfam" id="PF00501"/>
    </source>
</evidence>
<dbReference type="InterPro" id="IPR042099">
    <property type="entry name" value="ANL_N_sf"/>
</dbReference>
<dbReference type="RefSeq" id="WP_093278043.1">
    <property type="nucleotide sequence ID" value="NZ_FNOK01000083.1"/>
</dbReference>
<dbReference type="PANTHER" id="PTHR43845:SF1">
    <property type="entry name" value="BLR5969 PROTEIN"/>
    <property type="match status" value="1"/>
</dbReference>
<dbReference type="OrthoDB" id="580775at2"/>
<dbReference type="GO" id="GO:0016874">
    <property type="term" value="F:ligase activity"/>
    <property type="evidence" value="ECO:0007669"/>
    <property type="project" value="UniProtKB-KW"/>
</dbReference>
<dbReference type="PANTHER" id="PTHR43845">
    <property type="entry name" value="BLR5969 PROTEIN"/>
    <property type="match status" value="1"/>
</dbReference>
<protein>
    <submittedName>
        <fullName evidence="2">Phenylacetate-CoA ligase</fullName>
    </submittedName>
</protein>
<dbReference type="AlphaFoldDB" id="A0A1H3THR7"/>
<dbReference type="InterPro" id="IPR000873">
    <property type="entry name" value="AMP-dep_synth/lig_dom"/>
</dbReference>
<dbReference type="Gene3D" id="3.30.300.30">
    <property type="match status" value="1"/>
</dbReference>
<dbReference type="Proteomes" id="UP000199529">
    <property type="component" value="Unassembled WGS sequence"/>
</dbReference>
<dbReference type="STRING" id="418495.SAMN05216215_108317"/>
<proteinExistence type="predicted"/>
<organism evidence="2 3">
    <name type="scientific">Saccharopolyspora shandongensis</name>
    <dbReference type="NCBI Taxonomy" id="418495"/>
    <lineage>
        <taxon>Bacteria</taxon>
        <taxon>Bacillati</taxon>
        <taxon>Actinomycetota</taxon>
        <taxon>Actinomycetes</taxon>
        <taxon>Pseudonocardiales</taxon>
        <taxon>Pseudonocardiaceae</taxon>
        <taxon>Saccharopolyspora</taxon>
    </lineage>
</organism>
<dbReference type="EMBL" id="FNOK01000083">
    <property type="protein sequence ID" value="SDZ49650.1"/>
    <property type="molecule type" value="Genomic_DNA"/>
</dbReference>
<keyword evidence="3" id="KW-1185">Reference proteome</keyword>
<name>A0A1H3THR7_9PSEU</name>
<evidence type="ECO:0000313" key="3">
    <source>
        <dbReference type="Proteomes" id="UP000199529"/>
    </source>
</evidence>
<dbReference type="InterPro" id="IPR045851">
    <property type="entry name" value="AMP-bd_C_sf"/>
</dbReference>
<gene>
    <name evidence="2" type="ORF">SAMN05216215_108317</name>
</gene>